<comment type="caution">
    <text evidence="3">The sequence shown here is derived from an EMBL/GenBank/DDBJ whole genome shotgun (WGS) entry which is preliminary data.</text>
</comment>
<dbReference type="Gene3D" id="3.40.50.1820">
    <property type="entry name" value="alpha/beta hydrolase"/>
    <property type="match status" value="1"/>
</dbReference>
<evidence type="ECO:0000259" key="1">
    <source>
        <dbReference type="Pfam" id="PF12146"/>
    </source>
</evidence>
<keyword evidence="3" id="KW-0378">Hydrolase</keyword>
<reference evidence="2 5" key="2">
    <citation type="submission" date="2019-10" db="EMBL/GenBank/DDBJ databases">
        <title>Prolixibacter strains distinguished by the presence of nitrate reductase genes were adept at nitrate-dependent anaerobic corrosion of metallic iron and carbon steel.</title>
        <authorList>
            <person name="Iino T."/>
            <person name="Shono N."/>
            <person name="Ito K."/>
            <person name="Nakamura R."/>
            <person name="Sueoka K."/>
            <person name="Harayama S."/>
            <person name="Ohkuma M."/>
        </authorList>
    </citation>
    <scope>NUCLEOTIDE SEQUENCE [LARGE SCALE GENOMIC DNA]</scope>
    <source>
        <strain evidence="2 5">MIC1-1</strain>
    </source>
</reference>
<dbReference type="SUPFAM" id="SSF53474">
    <property type="entry name" value="alpha/beta-Hydrolases"/>
    <property type="match status" value="1"/>
</dbReference>
<proteinExistence type="predicted"/>
<evidence type="ECO:0000313" key="4">
    <source>
        <dbReference type="Proteomes" id="UP000240621"/>
    </source>
</evidence>
<dbReference type="InterPro" id="IPR029058">
    <property type="entry name" value="AB_hydrolase_fold"/>
</dbReference>
<feature type="domain" description="Serine aminopeptidase S33" evidence="1">
    <location>
        <begin position="27"/>
        <end position="256"/>
    </location>
</feature>
<protein>
    <submittedName>
        <fullName evidence="2 3">Lysophospholipase</fullName>
    </submittedName>
</protein>
<dbReference type="OrthoDB" id="9794348at2"/>
<dbReference type="Proteomes" id="UP000396862">
    <property type="component" value="Unassembled WGS sequence"/>
</dbReference>
<dbReference type="InterPro" id="IPR022742">
    <property type="entry name" value="Hydrolase_4"/>
</dbReference>
<dbReference type="GO" id="GO:0016787">
    <property type="term" value="F:hydrolase activity"/>
    <property type="evidence" value="ECO:0007669"/>
    <property type="project" value="UniProtKB-KW"/>
</dbReference>
<evidence type="ECO:0000313" key="2">
    <source>
        <dbReference type="EMBL" id="GET20858.1"/>
    </source>
</evidence>
<accession>A0A2P8CID2</accession>
<dbReference type="InterPro" id="IPR051044">
    <property type="entry name" value="MAG_DAG_Lipase"/>
</dbReference>
<sequence>MKFSEYKWESFDGLDYYAVSWAPDVYPKAVLALVHGHGDHCRRYDHWLSRFPEQNLAAVAFDYRGHGRSGGKKGVLRHYTDFLQDVELLVRKTRELFPGIPVILFGHSMGGNMALSYCLRRAAIPQLAIITSPWITLRKRPGAVMTAAACLANRLTPRLTFKTGLRSRDFSEDNESAESRSKDELLHNRISVRLFCEVKREGEWLLENAYRLNIPVLLMQGLDDPIMDSNAGLKLFDNAADRITYRGWHGARHQLHDYENQDEVLEFIFHWIEQNI</sequence>
<dbReference type="EMBL" id="PYGC01000002">
    <property type="protein sequence ID" value="PSK84692.1"/>
    <property type="molecule type" value="Genomic_DNA"/>
</dbReference>
<gene>
    <name evidence="3" type="ORF">CLV93_102483</name>
    <name evidence="2" type="ORF">JCM18694_11040</name>
</gene>
<dbReference type="Pfam" id="PF12146">
    <property type="entry name" value="Hydrolase_4"/>
    <property type="match status" value="1"/>
</dbReference>
<reference evidence="3 4" key="1">
    <citation type="submission" date="2018-03" db="EMBL/GenBank/DDBJ databases">
        <title>Genomic Encyclopedia of Archaeal and Bacterial Type Strains, Phase II (KMG-II): from individual species to whole genera.</title>
        <authorList>
            <person name="Goeker M."/>
        </authorList>
    </citation>
    <scope>NUCLEOTIDE SEQUENCE [LARGE SCALE GENOMIC DNA]</scope>
    <source>
        <strain evidence="3 4">DSM 27267</strain>
    </source>
</reference>
<evidence type="ECO:0000313" key="3">
    <source>
        <dbReference type="EMBL" id="PSK84692.1"/>
    </source>
</evidence>
<dbReference type="RefSeq" id="WP_106541270.1">
    <property type="nucleotide sequence ID" value="NZ_BLAU01000001.1"/>
</dbReference>
<evidence type="ECO:0000313" key="5">
    <source>
        <dbReference type="Proteomes" id="UP000396862"/>
    </source>
</evidence>
<dbReference type="PANTHER" id="PTHR11614">
    <property type="entry name" value="PHOSPHOLIPASE-RELATED"/>
    <property type="match status" value="1"/>
</dbReference>
<organism evidence="3 4">
    <name type="scientific">Prolixibacter denitrificans</name>
    <dbReference type="NCBI Taxonomy" id="1541063"/>
    <lineage>
        <taxon>Bacteria</taxon>
        <taxon>Pseudomonadati</taxon>
        <taxon>Bacteroidota</taxon>
        <taxon>Bacteroidia</taxon>
        <taxon>Marinilabiliales</taxon>
        <taxon>Prolixibacteraceae</taxon>
        <taxon>Prolixibacter</taxon>
    </lineage>
</organism>
<dbReference type="EMBL" id="BLAU01000001">
    <property type="protein sequence ID" value="GET20858.1"/>
    <property type="molecule type" value="Genomic_DNA"/>
</dbReference>
<keyword evidence="5" id="KW-1185">Reference proteome</keyword>
<dbReference type="Proteomes" id="UP000240621">
    <property type="component" value="Unassembled WGS sequence"/>
</dbReference>
<dbReference type="AlphaFoldDB" id="A0A2P8CID2"/>
<name>A0A2P8CID2_9BACT</name>